<evidence type="ECO:0000256" key="12">
    <source>
        <dbReference type="ARBA" id="ARBA00023015"/>
    </source>
</evidence>
<evidence type="ECO:0000256" key="6">
    <source>
        <dbReference type="ARBA" id="ARBA00022490"/>
    </source>
</evidence>
<dbReference type="AlphaFoldDB" id="A0AA36NDP3"/>
<evidence type="ECO:0000256" key="11">
    <source>
        <dbReference type="ARBA" id="ARBA00022884"/>
    </source>
</evidence>
<dbReference type="InterPro" id="IPR006941">
    <property type="entry name" value="RNase_CAF1"/>
</dbReference>
<sequence>MTSHRLRDVWAGNLQREFLAFQNTLRLAGKGAFVAIDTEFSGVLQEDAWKKSSDLHYLAMRESVDVFRPLQLGLAIGSQQGQSLVAWNFNLRFDLQEDLYTDSAVQFLSGAGLDFQRHATEGIDCGLLRALLGGSELFAQSSWLTFAGSYDLGYLLRLLSPSPLPAALENFEALLDARCAARVELRDALPFGSLASLAEEHGVLRRGCAHTAGSDALLTLDLFFRMKAPAGEVDVNDASEFKRKGDCTTNSTPSAPTGPARSSWGKAARLEMYSSAFVPSSLWGVAARSVADARL</sequence>
<name>A0AA36NDP3_9DINO</name>
<evidence type="ECO:0000313" key="16">
    <source>
        <dbReference type="EMBL" id="CAJ1403282.1"/>
    </source>
</evidence>
<comment type="subcellular location">
    <subcellularLocation>
        <location evidence="3">Cytoplasm</location>
    </subcellularLocation>
    <subcellularLocation>
        <location evidence="2">Nucleus</location>
    </subcellularLocation>
</comment>
<reference evidence="16" key="1">
    <citation type="submission" date="2023-08" db="EMBL/GenBank/DDBJ databases">
        <authorList>
            <person name="Chen Y."/>
            <person name="Shah S."/>
            <person name="Dougan E. K."/>
            <person name="Thang M."/>
            <person name="Chan C."/>
        </authorList>
    </citation>
    <scope>NUCLEOTIDE SEQUENCE</scope>
</reference>
<keyword evidence="7" id="KW-0540">Nuclease</keyword>
<dbReference type="GO" id="GO:0003723">
    <property type="term" value="F:RNA binding"/>
    <property type="evidence" value="ECO:0007669"/>
    <property type="project" value="UniProtKB-KW"/>
</dbReference>
<keyword evidence="6" id="KW-0963">Cytoplasm</keyword>
<dbReference type="GO" id="GO:0030014">
    <property type="term" value="C:CCR4-NOT complex"/>
    <property type="evidence" value="ECO:0007669"/>
    <property type="project" value="InterPro"/>
</dbReference>
<dbReference type="SUPFAM" id="SSF53098">
    <property type="entry name" value="Ribonuclease H-like"/>
    <property type="match status" value="1"/>
</dbReference>
<evidence type="ECO:0000256" key="1">
    <source>
        <dbReference type="ARBA" id="ARBA00001663"/>
    </source>
</evidence>
<evidence type="ECO:0000313" key="17">
    <source>
        <dbReference type="Proteomes" id="UP001178507"/>
    </source>
</evidence>
<keyword evidence="13" id="KW-0804">Transcription</keyword>
<evidence type="ECO:0000256" key="4">
    <source>
        <dbReference type="ARBA" id="ARBA00008372"/>
    </source>
</evidence>
<dbReference type="Pfam" id="PF04857">
    <property type="entry name" value="CAF1"/>
    <property type="match status" value="1"/>
</dbReference>
<evidence type="ECO:0000256" key="7">
    <source>
        <dbReference type="ARBA" id="ARBA00022722"/>
    </source>
</evidence>
<keyword evidence="8" id="KW-0479">Metal-binding</keyword>
<protein>
    <recommendedName>
        <fullName evidence="5">poly(A)-specific ribonuclease</fullName>
        <ecNumber evidence="5">3.1.13.4</ecNumber>
    </recommendedName>
</protein>
<dbReference type="GO" id="GO:0046872">
    <property type="term" value="F:metal ion binding"/>
    <property type="evidence" value="ECO:0007669"/>
    <property type="project" value="UniProtKB-KW"/>
</dbReference>
<evidence type="ECO:0000256" key="15">
    <source>
        <dbReference type="SAM" id="MobiDB-lite"/>
    </source>
</evidence>
<evidence type="ECO:0000256" key="3">
    <source>
        <dbReference type="ARBA" id="ARBA00004496"/>
    </source>
</evidence>
<evidence type="ECO:0000256" key="9">
    <source>
        <dbReference type="ARBA" id="ARBA00022801"/>
    </source>
</evidence>
<dbReference type="InterPro" id="IPR039637">
    <property type="entry name" value="CNOT7/CNOT8/Pop2"/>
</dbReference>
<accession>A0AA36NDP3</accession>
<dbReference type="GO" id="GO:0004535">
    <property type="term" value="F:poly(A)-specific ribonuclease activity"/>
    <property type="evidence" value="ECO:0007669"/>
    <property type="project" value="UniProtKB-EC"/>
</dbReference>
<dbReference type="InterPro" id="IPR036397">
    <property type="entry name" value="RNaseH_sf"/>
</dbReference>
<dbReference type="GO" id="GO:0005634">
    <property type="term" value="C:nucleus"/>
    <property type="evidence" value="ECO:0007669"/>
    <property type="project" value="UniProtKB-SubCell"/>
</dbReference>
<evidence type="ECO:0000256" key="2">
    <source>
        <dbReference type="ARBA" id="ARBA00004123"/>
    </source>
</evidence>
<comment type="similarity">
    <text evidence="4">Belongs to the CAF1 family.</text>
</comment>
<keyword evidence="10" id="KW-0269">Exonuclease</keyword>
<dbReference type="InterPro" id="IPR012337">
    <property type="entry name" value="RNaseH-like_sf"/>
</dbReference>
<keyword evidence="9" id="KW-0378">Hydrolase</keyword>
<comment type="catalytic activity">
    <reaction evidence="1">
        <text>Exonucleolytic cleavage of poly(A) to 5'-AMP.</text>
        <dbReference type="EC" id="3.1.13.4"/>
    </reaction>
</comment>
<keyword evidence="14" id="KW-0539">Nucleus</keyword>
<proteinExistence type="inferred from homology"/>
<evidence type="ECO:0000256" key="10">
    <source>
        <dbReference type="ARBA" id="ARBA00022839"/>
    </source>
</evidence>
<dbReference type="EMBL" id="CAUJNA010003488">
    <property type="protein sequence ID" value="CAJ1403282.1"/>
    <property type="molecule type" value="Genomic_DNA"/>
</dbReference>
<dbReference type="GO" id="GO:0005737">
    <property type="term" value="C:cytoplasm"/>
    <property type="evidence" value="ECO:0007669"/>
    <property type="project" value="UniProtKB-SubCell"/>
</dbReference>
<evidence type="ECO:0000256" key="14">
    <source>
        <dbReference type="ARBA" id="ARBA00023242"/>
    </source>
</evidence>
<keyword evidence="17" id="KW-1185">Reference proteome</keyword>
<dbReference type="EC" id="3.1.13.4" evidence="5"/>
<gene>
    <name evidence="16" type="ORF">EVOR1521_LOCUS25994</name>
</gene>
<dbReference type="Gene3D" id="3.30.420.10">
    <property type="entry name" value="Ribonuclease H-like superfamily/Ribonuclease H"/>
    <property type="match status" value="1"/>
</dbReference>
<dbReference type="PANTHER" id="PTHR10797">
    <property type="entry name" value="CCR4-NOT TRANSCRIPTION COMPLEX SUBUNIT"/>
    <property type="match status" value="1"/>
</dbReference>
<dbReference type="Proteomes" id="UP001178507">
    <property type="component" value="Unassembled WGS sequence"/>
</dbReference>
<organism evidence="16 17">
    <name type="scientific">Effrenium voratum</name>
    <dbReference type="NCBI Taxonomy" id="2562239"/>
    <lineage>
        <taxon>Eukaryota</taxon>
        <taxon>Sar</taxon>
        <taxon>Alveolata</taxon>
        <taxon>Dinophyceae</taxon>
        <taxon>Suessiales</taxon>
        <taxon>Symbiodiniaceae</taxon>
        <taxon>Effrenium</taxon>
    </lineage>
</organism>
<keyword evidence="11" id="KW-0694">RNA-binding</keyword>
<evidence type="ECO:0000256" key="13">
    <source>
        <dbReference type="ARBA" id="ARBA00023163"/>
    </source>
</evidence>
<keyword evidence="12" id="KW-0805">Transcription regulation</keyword>
<evidence type="ECO:0000256" key="8">
    <source>
        <dbReference type="ARBA" id="ARBA00022723"/>
    </source>
</evidence>
<feature type="region of interest" description="Disordered" evidence="15">
    <location>
        <begin position="242"/>
        <end position="262"/>
    </location>
</feature>
<evidence type="ECO:0000256" key="5">
    <source>
        <dbReference type="ARBA" id="ARBA00012161"/>
    </source>
</evidence>
<comment type="caution">
    <text evidence="16">The sequence shown here is derived from an EMBL/GenBank/DDBJ whole genome shotgun (WGS) entry which is preliminary data.</text>
</comment>